<sequence>MAIRSLPPRPPPQPPPPPKKEVNPSNTGQKQAEGAKNPESTALADGIKKTAETATTATLPTQQTQLQKDLLKDTFSVEGTAKRGAVSLAATPNGTPEVDVLPKVGSLVDIGTANATTQVNAASNTPATQTMSGEERAVEDVNVQTVAEDRTNVAETQSALKNETSKQASDLINGTAQLQDGASVTKISDNEAELVRKDAQGNILERTRATRGADGAVSLESQGYKDGVNTRTRTEVLADGGTRVRNAQWASQQSEMDTQPSLDDIETSRDTKYALTDNRVGEKDANGNWVAAGQGQLTVEEYAQANGVVKGSETTYASQQGLDYIDSHLQGAFKGDQAVDRATTRTYSIEAPKDGQQATPQYQKIERFSQGDTQATSIVDKEMHNESSTNTPVYVEPGFTPEGTYAEYDKAIGNQLHNRADLAALRQAHKDSGWEQQFDGDNNVGENKQPPKRWLVEMKKDENTYASQTFVEGAPNASISTLRHREGNTVTETYGGKAFSPDGKDLVDVSGQSTSKYGTDGKLDQLDVTRVDRDGSRQEHHYNRTAEATADGTRYTESTNSKYWDKDNNQTTSKLDHVSLQTAQGTKDLSIHSEVAGAAGTAIHDVNENGDRLTFKNAQGETRDITDPSQFQSEEEETLASTAAATSKAVAESGMVVSGLADKYANAQAALGNNLNNTLDAAKGATKMFEGLVGAAGIAGAGISLNQAIKDKDKAAQALAGTQLVGSTMEMTAAGSAAVKSLNGLKAFEQLGAAGAVVGGLAGIWEGATNITKGNEMGLTGQVAKGGVDIVAGAGAIGAALLGAPVLGAAIGVGGFVIKSIIDLATDDQHQIGELKIDDEGFTPSQAPTPEQVAQQQAEQQQAEEEAWLNAFANTNN</sequence>
<evidence type="ECO:0000313" key="3">
    <source>
        <dbReference type="Proteomes" id="UP001207654"/>
    </source>
</evidence>
<feature type="compositionally biased region" description="Low complexity" evidence="1">
    <location>
        <begin position="846"/>
        <end position="861"/>
    </location>
</feature>
<comment type="caution">
    <text evidence="2">The sequence shown here is derived from an EMBL/GenBank/DDBJ whole genome shotgun (WGS) entry which is preliminary data.</text>
</comment>
<gene>
    <name evidence="2" type="ORF">OV287_32795</name>
</gene>
<keyword evidence="3" id="KW-1185">Reference proteome</keyword>
<protein>
    <submittedName>
        <fullName evidence="2">Uncharacterized protein</fullName>
    </submittedName>
</protein>
<evidence type="ECO:0000256" key="1">
    <source>
        <dbReference type="SAM" id="MobiDB-lite"/>
    </source>
</evidence>
<dbReference type="EMBL" id="JAPNKA010000001">
    <property type="protein sequence ID" value="MCY1079249.1"/>
    <property type="molecule type" value="Genomic_DNA"/>
</dbReference>
<accession>A0ABT4ADF6</accession>
<reference evidence="2 3" key="1">
    <citation type="submission" date="2022-11" db="EMBL/GenBank/DDBJ databases">
        <title>Minimal conservation of predation-associated metabolite biosynthetic gene clusters underscores biosynthetic potential of Myxococcota including descriptions for ten novel species: Archangium lansinium sp. nov., Myxococcus landrumus sp. nov., Nannocystis bai.</title>
        <authorList>
            <person name="Ahearne A."/>
            <person name="Stevens C."/>
            <person name="Phillips K."/>
        </authorList>
    </citation>
    <scope>NUCLEOTIDE SEQUENCE [LARGE SCALE GENOMIC DNA]</scope>
    <source>
        <strain evidence="2 3">MIWBW</strain>
    </source>
</reference>
<dbReference type="RefSeq" id="WP_267537979.1">
    <property type="nucleotide sequence ID" value="NZ_JAPNKA010000001.1"/>
</dbReference>
<dbReference type="Proteomes" id="UP001207654">
    <property type="component" value="Unassembled WGS sequence"/>
</dbReference>
<feature type="region of interest" description="Disordered" evidence="1">
    <location>
        <begin position="1"/>
        <end position="60"/>
    </location>
</feature>
<feature type="compositionally biased region" description="Pro residues" evidence="1">
    <location>
        <begin position="7"/>
        <end position="17"/>
    </location>
</feature>
<proteinExistence type="predicted"/>
<organism evidence="2 3">
    <name type="scientific">Archangium lansingense</name>
    <dbReference type="NCBI Taxonomy" id="2995310"/>
    <lineage>
        <taxon>Bacteria</taxon>
        <taxon>Pseudomonadati</taxon>
        <taxon>Myxococcota</taxon>
        <taxon>Myxococcia</taxon>
        <taxon>Myxococcales</taxon>
        <taxon>Cystobacterineae</taxon>
        <taxon>Archangiaceae</taxon>
        <taxon>Archangium</taxon>
    </lineage>
</organism>
<name>A0ABT4ADF6_9BACT</name>
<feature type="region of interest" description="Disordered" evidence="1">
    <location>
        <begin position="545"/>
        <end position="568"/>
    </location>
</feature>
<evidence type="ECO:0000313" key="2">
    <source>
        <dbReference type="EMBL" id="MCY1079249.1"/>
    </source>
</evidence>
<feature type="region of interest" description="Disordered" evidence="1">
    <location>
        <begin position="839"/>
        <end position="864"/>
    </location>
</feature>